<dbReference type="GO" id="GO:0006352">
    <property type="term" value="P:DNA-templated transcription initiation"/>
    <property type="evidence" value="ECO:0007669"/>
    <property type="project" value="InterPro"/>
</dbReference>
<keyword evidence="8" id="KW-1185">Reference proteome</keyword>
<keyword evidence="5" id="KW-0804">Transcription</keyword>
<sequence>MTATRLDDPGCIITVSGRSDSELLAAVRAGDSDAYAVLFRRYHGRALQYARKHTRFSEIAEDAVMDAFLGTFQILLHQKGPTTEFRKYLFTAVWHAVVRRWGEGRHLLLVPVSDEALHGAEPSAETIVHDRFAARDQRKRAEVVLSLLPRRWQQILELTVLTERPIADVAAIFGLNPEATRSLAARARRGFRAKFLDLPDVA</sequence>
<dbReference type="InterPro" id="IPR036388">
    <property type="entry name" value="WH-like_DNA-bd_sf"/>
</dbReference>
<dbReference type="InterPro" id="IPR007627">
    <property type="entry name" value="RNA_pol_sigma70_r2"/>
</dbReference>
<dbReference type="STRING" id="76021.BS329_38695"/>
<dbReference type="InterPro" id="IPR014284">
    <property type="entry name" value="RNA_pol_sigma-70_dom"/>
</dbReference>
<dbReference type="RefSeq" id="WP_076168214.1">
    <property type="nucleotide sequence ID" value="NZ_JBEZVB010000047.1"/>
</dbReference>
<evidence type="ECO:0000313" key="8">
    <source>
        <dbReference type="Proteomes" id="UP000187486"/>
    </source>
</evidence>
<evidence type="ECO:0000256" key="5">
    <source>
        <dbReference type="ARBA" id="ARBA00023163"/>
    </source>
</evidence>
<dbReference type="OrthoDB" id="4990598at2"/>
<dbReference type="SUPFAM" id="SSF88659">
    <property type="entry name" value="Sigma3 and sigma4 domains of RNA polymerase sigma factors"/>
    <property type="match status" value="1"/>
</dbReference>
<dbReference type="InterPro" id="IPR013325">
    <property type="entry name" value="RNA_pol_sigma_r2"/>
</dbReference>
<dbReference type="GO" id="GO:0016987">
    <property type="term" value="F:sigma factor activity"/>
    <property type="evidence" value="ECO:0007669"/>
    <property type="project" value="UniProtKB-KW"/>
</dbReference>
<comment type="similarity">
    <text evidence="1">Belongs to the sigma-70 factor family. ECF subfamily.</text>
</comment>
<evidence type="ECO:0000256" key="4">
    <source>
        <dbReference type="ARBA" id="ARBA00023125"/>
    </source>
</evidence>
<organism evidence="7 8">
    <name type="scientific">Amycolatopsis coloradensis</name>
    <dbReference type="NCBI Taxonomy" id="76021"/>
    <lineage>
        <taxon>Bacteria</taxon>
        <taxon>Bacillati</taxon>
        <taxon>Actinomycetota</taxon>
        <taxon>Actinomycetes</taxon>
        <taxon>Pseudonocardiales</taxon>
        <taxon>Pseudonocardiaceae</taxon>
        <taxon>Amycolatopsis</taxon>
    </lineage>
</organism>
<dbReference type="Gene3D" id="1.10.1740.10">
    <property type="match status" value="1"/>
</dbReference>
<dbReference type="GO" id="GO:0003677">
    <property type="term" value="F:DNA binding"/>
    <property type="evidence" value="ECO:0007669"/>
    <property type="project" value="UniProtKB-KW"/>
</dbReference>
<dbReference type="Gene3D" id="1.10.10.10">
    <property type="entry name" value="Winged helix-like DNA-binding domain superfamily/Winged helix DNA-binding domain"/>
    <property type="match status" value="1"/>
</dbReference>
<dbReference type="InterPro" id="IPR039425">
    <property type="entry name" value="RNA_pol_sigma-70-like"/>
</dbReference>
<evidence type="ECO:0000256" key="2">
    <source>
        <dbReference type="ARBA" id="ARBA00023015"/>
    </source>
</evidence>
<comment type="caution">
    <text evidence="7">The sequence shown here is derived from an EMBL/GenBank/DDBJ whole genome shotgun (WGS) entry which is preliminary data.</text>
</comment>
<dbReference type="EMBL" id="MQUQ01000031">
    <property type="protein sequence ID" value="OLZ43588.1"/>
    <property type="molecule type" value="Genomic_DNA"/>
</dbReference>
<accession>A0A1R0KEP9</accession>
<evidence type="ECO:0000256" key="1">
    <source>
        <dbReference type="ARBA" id="ARBA00010641"/>
    </source>
</evidence>
<dbReference type="Proteomes" id="UP000187486">
    <property type="component" value="Unassembled WGS sequence"/>
</dbReference>
<gene>
    <name evidence="7" type="ORF">BS329_38695</name>
</gene>
<dbReference type="SUPFAM" id="SSF88946">
    <property type="entry name" value="Sigma2 domain of RNA polymerase sigma factors"/>
    <property type="match status" value="1"/>
</dbReference>
<evidence type="ECO:0000313" key="7">
    <source>
        <dbReference type="EMBL" id="OLZ43588.1"/>
    </source>
</evidence>
<protein>
    <recommendedName>
        <fullName evidence="6">RNA polymerase sigma-70 region 2 domain-containing protein</fullName>
    </recommendedName>
</protein>
<dbReference type="Pfam" id="PF04542">
    <property type="entry name" value="Sigma70_r2"/>
    <property type="match status" value="1"/>
</dbReference>
<keyword evidence="3" id="KW-0731">Sigma factor</keyword>
<evidence type="ECO:0000256" key="3">
    <source>
        <dbReference type="ARBA" id="ARBA00023082"/>
    </source>
</evidence>
<dbReference type="InterPro" id="IPR013324">
    <property type="entry name" value="RNA_pol_sigma_r3/r4-like"/>
</dbReference>
<feature type="domain" description="RNA polymerase sigma-70 region 2" evidence="6">
    <location>
        <begin position="38"/>
        <end position="101"/>
    </location>
</feature>
<dbReference type="AlphaFoldDB" id="A0A1R0KEP9"/>
<reference evidence="7 8" key="1">
    <citation type="submission" date="2016-01" db="EMBL/GenBank/DDBJ databases">
        <title>Amycolatopsis coloradensis genome sequencing and assembly.</title>
        <authorList>
            <person name="Mayilraj S."/>
        </authorList>
    </citation>
    <scope>NUCLEOTIDE SEQUENCE [LARGE SCALE GENOMIC DNA]</scope>
    <source>
        <strain evidence="7 8">DSM 44225</strain>
    </source>
</reference>
<keyword evidence="2" id="KW-0805">Transcription regulation</keyword>
<proteinExistence type="inferred from homology"/>
<evidence type="ECO:0000259" key="6">
    <source>
        <dbReference type="Pfam" id="PF04542"/>
    </source>
</evidence>
<dbReference type="PANTHER" id="PTHR43133:SF8">
    <property type="entry name" value="RNA POLYMERASE SIGMA FACTOR HI_1459-RELATED"/>
    <property type="match status" value="1"/>
</dbReference>
<name>A0A1R0KEP9_9PSEU</name>
<keyword evidence="4" id="KW-0238">DNA-binding</keyword>
<dbReference type="PANTHER" id="PTHR43133">
    <property type="entry name" value="RNA POLYMERASE ECF-TYPE SIGMA FACTO"/>
    <property type="match status" value="1"/>
</dbReference>
<dbReference type="NCBIfam" id="TIGR02937">
    <property type="entry name" value="sigma70-ECF"/>
    <property type="match status" value="1"/>
</dbReference>